<organism evidence="1 2">
    <name type="scientific">Cerina litoralis</name>
    <dbReference type="NCBI Taxonomy" id="2874477"/>
    <lineage>
        <taxon>Bacteria</taxon>
        <taxon>Pseudomonadati</taxon>
        <taxon>Bacteroidota</taxon>
        <taxon>Flavobacteriia</taxon>
        <taxon>Flavobacteriales</taxon>
        <taxon>Flavobacteriaceae</taxon>
        <taxon>Cerina</taxon>
    </lineage>
</organism>
<protein>
    <recommendedName>
        <fullName evidence="3">PIN domain-containing protein</fullName>
    </recommendedName>
</protein>
<reference evidence="1" key="1">
    <citation type="submission" date="2023-02" db="EMBL/GenBank/DDBJ databases">
        <title>Genome of Flavobacteriaceae gen. nov. sp. strain F89.</title>
        <authorList>
            <person name="Wang Y."/>
        </authorList>
    </citation>
    <scope>NUCLEOTIDE SEQUENCE</scope>
    <source>
        <strain evidence="1">F89</strain>
    </source>
</reference>
<dbReference type="Proteomes" id="UP001200642">
    <property type="component" value="Unassembled WGS sequence"/>
</dbReference>
<evidence type="ECO:0000313" key="1">
    <source>
        <dbReference type="EMBL" id="MCG2459261.1"/>
    </source>
</evidence>
<keyword evidence="2" id="KW-1185">Reference proteome</keyword>
<dbReference type="EMBL" id="JAIRBC010000001">
    <property type="protein sequence ID" value="MCG2459261.1"/>
    <property type="molecule type" value="Genomic_DNA"/>
</dbReference>
<name>A0AAE3ETF8_9FLAO</name>
<evidence type="ECO:0008006" key="3">
    <source>
        <dbReference type="Google" id="ProtNLM"/>
    </source>
</evidence>
<comment type="caution">
    <text evidence="1">The sequence shown here is derived from an EMBL/GenBank/DDBJ whole genome shotgun (WGS) entry which is preliminary data.</text>
</comment>
<sequence>MNLLLDTHTFIWLLEGDQNLSSDALSAIQNDNNTCFLSNASFGKQPLKSV</sequence>
<accession>A0AAE3ETF8</accession>
<proteinExistence type="predicted"/>
<dbReference type="AlphaFoldDB" id="A0AAE3ETF8"/>
<gene>
    <name evidence="1" type="ORF">K8352_00710</name>
</gene>
<dbReference type="RefSeq" id="WP_317900410.1">
    <property type="nucleotide sequence ID" value="NZ_JAIRBC010000001.1"/>
</dbReference>
<evidence type="ECO:0000313" key="2">
    <source>
        <dbReference type="Proteomes" id="UP001200642"/>
    </source>
</evidence>